<evidence type="ECO:0000313" key="3">
    <source>
        <dbReference type="Proteomes" id="UP000595046"/>
    </source>
</evidence>
<organism evidence="2 3">
    <name type="scientific">Streptomyces bathyalis</name>
    <dbReference type="NCBI Taxonomy" id="2710756"/>
    <lineage>
        <taxon>Bacteria</taxon>
        <taxon>Bacillati</taxon>
        <taxon>Actinomycetota</taxon>
        <taxon>Actinomycetes</taxon>
        <taxon>Kitasatosporales</taxon>
        <taxon>Streptomycetaceae</taxon>
        <taxon>Streptomyces</taxon>
    </lineage>
</organism>
<name>A0A7T1T2K2_9ACTN</name>
<evidence type="ECO:0000256" key="1">
    <source>
        <dbReference type="SAM" id="MobiDB-lite"/>
    </source>
</evidence>
<dbReference type="AlphaFoldDB" id="A0A7T1T2K2"/>
<dbReference type="Proteomes" id="UP000595046">
    <property type="component" value="Chromosome"/>
</dbReference>
<evidence type="ECO:0000313" key="2">
    <source>
        <dbReference type="EMBL" id="QPP05194.1"/>
    </source>
</evidence>
<accession>A0A7T1T2K2</accession>
<dbReference type="KEGG" id="sbat:G4Z16_00985"/>
<keyword evidence="3" id="KW-1185">Reference proteome</keyword>
<gene>
    <name evidence="2" type="ORF">G4Z16_00985</name>
</gene>
<sequence>MGDLTPSDTPTPHDIARALAAQVHPDATPRDVVVHFTLRRLAAPRYDHRSSGGPASVIAQSLHSHLYGLPDDPGPVPTALDELLQTLTTARHGDQQHAVLVQLAEQLRNAAEILEWARNNAHWRQLPAPTWEWLRAATDSTRELADGLDDIRTAFRSQPTAPVSHQQHTHPAPGPSAVAPAKPTPPAGGRARQ</sequence>
<dbReference type="RefSeq" id="WP_197348696.1">
    <property type="nucleotide sequence ID" value="NZ_CP048882.1"/>
</dbReference>
<proteinExistence type="predicted"/>
<reference evidence="3" key="1">
    <citation type="submission" date="2020-02" db="EMBL/GenBank/DDBJ databases">
        <title>Streptomyces sp. ASO4wet.</title>
        <authorList>
            <person name="Risdian C."/>
            <person name="Landwehr W."/>
            <person name="Schupp P."/>
            <person name="Wink J."/>
        </authorList>
    </citation>
    <scope>NUCLEOTIDE SEQUENCE [LARGE SCALE GENOMIC DNA]</scope>
    <source>
        <strain evidence="3">ASO4wet</strain>
    </source>
</reference>
<protein>
    <submittedName>
        <fullName evidence="2">Uncharacterized protein</fullName>
    </submittedName>
</protein>
<feature type="region of interest" description="Disordered" evidence="1">
    <location>
        <begin position="155"/>
        <end position="193"/>
    </location>
</feature>
<dbReference type="EMBL" id="CP048882">
    <property type="protein sequence ID" value="QPP05194.1"/>
    <property type="molecule type" value="Genomic_DNA"/>
</dbReference>
<feature type="compositionally biased region" description="Polar residues" evidence="1">
    <location>
        <begin position="155"/>
        <end position="166"/>
    </location>
</feature>